<dbReference type="CTD" id="6751597"/>
<evidence type="ECO:0000256" key="4">
    <source>
        <dbReference type="ARBA" id="ARBA00023242"/>
    </source>
</evidence>
<keyword evidence="4" id="KW-0539">Nucleus</keyword>
<evidence type="ECO:0000256" key="1">
    <source>
        <dbReference type="ARBA" id="ARBA00004123"/>
    </source>
</evidence>
<dbReference type="GO" id="GO:0007399">
    <property type="term" value="P:nervous system development"/>
    <property type="evidence" value="ECO:0007669"/>
    <property type="project" value="UniProtKB-KW"/>
</dbReference>
<gene>
    <name evidence="6" type="ORF">TRIADDRAFT_54312</name>
</gene>
<dbReference type="InParanoid" id="B3RRP1"/>
<dbReference type="CDD" id="cd11418">
    <property type="entry name" value="bHLH_TS_ASCL"/>
    <property type="match status" value="1"/>
</dbReference>
<dbReference type="GO" id="GO:0005634">
    <property type="term" value="C:nucleus"/>
    <property type="evidence" value="ECO:0007669"/>
    <property type="project" value="UniProtKB-SubCell"/>
</dbReference>
<dbReference type="InterPro" id="IPR050283">
    <property type="entry name" value="E-box_TF_Regulators"/>
</dbReference>
<dbReference type="FunFam" id="4.10.280.10:FF:000029">
    <property type="entry name" value="Achaete-scute family bHLH transcription factor 1"/>
    <property type="match status" value="1"/>
</dbReference>
<dbReference type="PANTHER" id="PTHR23349">
    <property type="entry name" value="BASIC HELIX-LOOP-HELIX TRANSCRIPTION FACTOR, TWIST"/>
    <property type="match status" value="1"/>
</dbReference>
<evidence type="ECO:0000313" key="7">
    <source>
        <dbReference type="Proteomes" id="UP000009022"/>
    </source>
</evidence>
<dbReference type="SUPFAM" id="SSF47459">
    <property type="entry name" value="HLH, helix-loop-helix DNA-binding domain"/>
    <property type="match status" value="1"/>
</dbReference>
<feature type="domain" description="BHLH" evidence="5">
    <location>
        <begin position="103"/>
        <end position="155"/>
    </location>
</feature>
<evidence type="ECO:0000313" key="6">
    <source>
        <dbReference type="EMBL" id="EDV26903.1"/>
    </source>
</evidence>
<keyword evidence="7" id="KW-1185">Reference proteome</keyword>
<dbReference type="RefSeq" id="XP_002110899.1">
    <property type="nucleotide sequence ID" value="XM_002110863.1"/>
</dbReference>
<proteinExistence type="predicted"/>
<dbReference type="GO" id="GO:0000981">
    <property type="term" value="F:DNA-binding transcription factor activity, RNA polymerase II-specific"/>
    <property type="evidence" value="ECO:0000318"/>
    <property type="project" value="GO_Central"/>
</dbReference>
<dbReference type="InterPro" id="IPR011598">
    <property type="entry name" value="bHLH_dom"/>
</dbReference>
<dbReference type="Proteomes" id="UP000009022">
    <property type="component" value="Unassembled WGS sequence"/>
</dbReference>
<dbReference type="Pfam" id="PF00010">
    <property type="entry name" value="HLH"/>
    <property type="match status" value="1"/>
</dbReference>
<evidence type="ECO:0000256" key="3">
    <source>
        <dbReference type="ARBA" id="ARBA00023125"/>
    </source>
</evidence>
<dbReference type="eggNOG" id="KOG4029">
    <property type="taxonomic scope" value="Eukaryota"/>
</dbReference>
<dbReference type="FunCoup" id="B3RRP1">
    <property type="interactions" value="14"/>
</dbReference>
<accession>B3RRP1</accession>
<evidence type="ECO:0000256" key="2">
    <source>
        <dbReference type="ARBA" id="ARBA00022902"/>
    </source>
</evidence>
<reference evidence="6 7" key="1">
    <citation type="journal article" date="2008" name="Nature">
        <title>The Trichoplax genome and the nature of placozoans.</title>
        <authorList>
            <person name="Srivastava M."/>
            <person name="Begovic E."/>
            <person name="Chapman J."/>
            <person name="Putnam N.H."/>
            <person name="Hellsten U."/>
            <person name="Kawashima T."/>
            <person name="Kuo A."/>
            <person name="Mitros T."/>
            <person name="Salamov A."/>
            <person name="Carpenter M.L."/>
            <person name="Signorovitch A.Y."/>
            <person name="Moreno M.A."/>
            <person name="Kamm K."/>
            <person name="Grimwood J."/>
            <person name="Schmutz J."/>
            <person name="Shapiro H."/>
            <person name="Grigoriev I.V."/>
            <person name="Buss L.W."/>
            <person name="Schierwater B."/>
            <person name="Dellaporta S.L."/>
            <person name="Rokhsar D.S."/>
        </authorList>
    </citation>
    <scope>NUCLEOTIDE SEQUENCE [LARGE SCALE GENOMIC DNA]</scope>
    <source>
        <strain evidence="6 7">Grell-BS-1999</strain>
    </source>
</reference>
<dbReference type="Gene3D" id="4.10.280.10">
    <property type="entry name" value="Helix-loop-helix DNA-binding domain"/>
    <property type="match status" value="1"/>
</dbReference>
<name>B3RRP1_TRIAD</name>
<dbReference type="GO" id="GO:0032502">
    <property type="term" value="P:developmental process"/>
    <property type="evidence" value="ECO:0000318"/>
    <property type="project" value="GO_Central"/>
</dbReference>
<dbReference type="GO" id="GO:0000977">
    <property type="term" value="F:RNA polymerase II transcription regulatory region sequence-specific DNA binding"/>
    <property type="evidence" value="ECO:0000318"/>
    <property type="project" value="GO_Central"/>
</dbReference>
<sequence length="166" mass="18770">MAHTGSDYYQSGAAFHVQTHVMPSFPLSYQQPLKSNENCYGYYHSDIQDVEEFSESTSRSSSAMGDPYCSSGASSPGICTNGNYYCVEEHSVSGLYENPAKIVKTLRRNERERKRVERVNDGFARLRKHVPVIGKRRKLSKAQTLRMAIDYIHHLKDLLADDTATN</sequence>
<dbReference type="PhylomeDB" id="B3RRP1"/>
<dbReference type="STRING" id="10228.B3RRP1"/>
<dbReference type="HOGENOM" id="CLU_1604849_0_0_1"/>
<dbReference type="GeneID" id="6751597"/>
<dbReference type="EMBL" id="DS985243">
    <property type="protein sequence ID" value="EDV26903.1"/>
    <property type="molecule type" value="Genomic_DNA"/>
</dbReference>
<dbReference type="PANTHER" id="PTHR23349:SF108">
    <property type="entry name" value="BHLH DOMAIN-CONTAINING PROTEIN"/>
    <property type="match status" value="1"/>
</dbReference>
<protein>
    <recommendedName>
        <fullName evidence="5">BHLH domain-containing protein</fullName>
    </recommendedName>
</protein>
<dbReference type="InterPro" id="IPR036638">
    <property type="entry name" value="HLH_DNA-bd_sf"/>
</dbReference>
<dbReference type="GO" id="GO:0046983">
    <property type="term" value="F:protein dimerization activity"/>
    <property type="evidence" value="ECO:0007669"/>
    <property type="project" value="InterPro"/>
</dbReference>
<dbReference type="GO" id="GO:0006357">
    <property type="term" value="P:regulation of transcription by RNA polymerase II"/>
    <property type="evidence" value="ECO:0000318"/>
    <property type="project" value="GO_Central"/>
</dbReference>
<evidence type="ECO:0000259" key="5">
    <source>
        <dbReference type="PROSITE" id="PS50888"/>
    </source>
</evidence>
<dbReference type="AlphaFoldDB" id="B3RRP1"/>
<keyword evidence="2" id="KW-0524">Neurogenesis</keyword>
<dbReference type="SMART" id="SM00353">
    <property type="entry name" value="HLH"/>
    <property type="match status" value="1"/>
</dbReference>
<dbReference type="KEGG" id="tad:TRIADDRAFT_54312"/>
<dbReference type="PROSITE" id="PS50888">
    <property type="entry name" value="BHLH"/>
    <property type="match status" value="1"/>
</dbReference>
<comment type="subcellular location">
    <subcellularLocation>
        <location evidence="1">Nucleus</location>
    </subcellularLocation>
</comment>
<dbReference type="OrthoDB" id="6241467at2759"/>
<organism evidence="6 7">
    <name type="scientific">Trichoplax adhaerens</name>
    <name type="common">Trichoplax reptans</name>
    <dbReference type="NCBI Taxonomy" id="10228"/>
    <lineage>
        <taxon>Eukaryota</taxon>
        <taxon>Metazoa</taxon>
        <taxon>Placozoa</taxon>
        <taxon>Uniplacotomia</taxon>
        <taxon>Trichoplacea</taxon>
        <taxon>Trichoplacidae</taxon>
        <taxon>Trichoplax</taxon>
    </lineage>
</organism>
<keyword evidence="3" id="KW-0238">DNA-binding</keyword>